<feature type="transmembrane region" description="Helical" evidence="3">
    <location>
        <begin position="60"/>
        <end position="80"/>
    </location>
</feature>
<dbReference type="SUPFAM" id="SSF103481">
    <property type="entry name" value="Multidrug resistance efflux transporter EmrE"/>
    <property type="match status" value="1"/>
</dbReference>
<dbReference type="AlphaFoldDB" id="A0A5R9G549"/>
<dbReference type="InterPro" id="IPR023401">
    <property type="entry name" value="ODC_N"/>
</dbReference>
<organism evidence="5 6">
    <name type="scientific">Streptomyces montanus</name>
    <dbReference type="NCBI Taxonomy" id="2580423"/>
    <lineage>
        <taxon>Bacteria</taxon>
        <taxon>Bacillati</taxon>
        <taxon>Actinomycetota</taxon>
        <taxon>Actinomycetes</taxon>
        <taxon>Kitasatosporales</taxon>
        <taxon>Streptomycetaceae</taxon>
        <taxon>Streptomyces</taxon>
    </lineage>
</organism>
<proteinExistence type="inferred from homology"/>
<dbReference type="InterPro" id="IPR003462">
    <property type="entry name" value="ODC_Mu_crystall"/>
</dbReference>
<protein>
    <recommendedName>
        <fullName evidence="4">EamA domain-containing protein</fullName>
    </recommendedName>
</protein>
<feature type="domain" description="EamA" evidence="4">
    <location>
        <begin position="4"/>
        <end position="130"/>
    </location>
</feature>
<reference evidence="5 6" key="1">
    <citation type="submission" date="2019-05" db="EMBL/GenBank/DDBJ databases">
        <title>Streptomyces sp. NEAU-C151, a novel actinomycete isolated from soil.</title>
        <authorList>
            <person name="Han L."/>
            <person name="Jiang H."/>
        </authorList>
    </citation>
    <scope>NUCLEOTIDE SEQUENCE [LARGE SCALE GENOMIC DNA]</scope>
    <source>
        <strain evidence="5 6">NEAU-C151</strain>
    </source>
</reference>
<dbReference type="PANTHER" id="PTHR13812">
    <property type="entry name" value="KETIMINE REDUCTASE MU-CRYSTALLIN"/>
    <property type="match status" value="1"/>
</dbReference>
<keyword evidence="3" id="KW-0812">Transmembrane</keyword>
<feature type="transmembrane region" description="Helical" evidence="3">
    <location>
        <begin position="30"/>
        <end position="48"/>
    </location>
</feature>
<feature type="transmembrane region" description="Helical" evidence="3">
    <location>
        <begin position="86"/>
        <end position="104"/>
    </location>
</feature>
<keyword evidence="3" id="KW-0472">Membrane</keyword>
<keyword evidence="6" id="KW-1185">Reference proteome</keyword>
<dbReference type="GO" id="GO:0016020">
    <property type="term" value="C:membrane"/>
    <property type="evidence" value="ECO:0007669"/>
    <property type="project" value="InterPro"/>
</dbReference>
<dbReference type="InterPro" id="IPR036291">
    <property type="entry name" value="NAD(P)-bd_dom_sf"/>
</dbReference>
<evidence type="ECO:0000313" key="5">
    <source>
        <dbReference type="EMBL" id="TLS47903.1"/>
    </source>
</evidence>
<comment type="similarity">
    <text evidence="1">Belongs to the EamA transporter family.</text>
</comment>
<dbReference type="Pfam" id="PF02423">
    <property type="entry name" value="OCD_Mu_crystall"/>
    <property type="match status" value="1"/>
</dbReference>
<feature type="transmembrane region" description="Helical" evidence="3">
    <location>
        <begin position="201"/>
        <end position="222"/>
    </location>
</feature>
<keyword evidence="3" id="KW-1133">Transmembrane helix</keyword>
<gene>
    <name evidence="5" type="ORF">FE633_01650</name>
</gene>
<feature type="transmembrane region" description="Helical" evidence="3">
    <location>
        <begin position="168"/>
        <end position="189"/>
    </location>
</feature>
<comment type="caution">
    <text evidence="5">The sequence shown here is derived from an EMBL/GenBank/DDBJ whole genome shotgun (WGS) entry which is preliminary data.</text>
</comment>
<dbReference type="Pfam" id="PF00892">
    <property type="entry name" value="EamA"/>
    <property type="match status" value="1"/>
</dbReference>
<sequence length="672" mass="68634">MGTASAVLVGVSFVASSLMAHYPFLGGQSVRYALGFLVLAVLCARRGWAPVRRLTLRLWARLALVTAGGLVGFNVAVLNAERTAEPAVPSVVVGCTPVVVAILAPLMESRRPSGRVACGALVVAAGAAVVQGLGRTDAAGLVWSLAAMSGEVVMALFVVPVLRALGPLLLTTCACAIASVEAAVLGLALDGRAWVRMPDGVEAAALAWQVLAVTVLGIVLWFGAIHRIGAVGMALLSGLIPVSAALTAPIVGTGIFGPGQLLGSLLVAGGVALGASSAAADAPGQVPVTRKREQMPEEAPEDMPEEVHADMHGEAQSEVQGEVLDEMPEEILFLSRSQVGALFDPDTAIDSQRVAFAALGNGTAELPNKIHYSSRFDGSIVFCYASRLSADTGAVSKFGSVNEGNTARGLPNIHALITVLDPKTGRPVAVMDGTTVTTLRTAAGSALAVDALARPDATRLAVIGSGVQARAHVRAIARVRALRSVRIWSPTPEHRLAAAAELAAELGIEGIEVEAAATAEDAVADAHIVAACTLSEEPVVLGAWLPKGCTVVSVGSVEPTRCETDAEVLRRASAVVVDDPATVALQCGPVVTALRSGDIGRQDLVALGDVVVGRAAGRIDPDDIVFYGSVGLGVQDAAAAWAVIRRARRGGHAPADGSRSGTALPPLESTPG</sequence>
<evidence type="ECO:0000256" key="3">
    <source>
        <dbReference type="SAM" id="Phobius"/>
    </source>
</evidence>
<feature type="transmembrane region" description="Helical" evidence="3">
    <location>
        <begin position="140"/>
        <end position="161"/>
    </location>
</feature>
<dbReference type="EMBL" id="VBZC01000002">
    <property type="protein sequence ID" value="TLS47903.1"/>
    <property type="molecule type" value="Genomic_DNA"/>
</dbReference>
<name>A0A5R9G549_9ACTN</name>
<dbReference type="Proteomes" id="UP000305906">
    <property type="component" value="Unassembled WGS sequence"/>
</dbReference>
<accession>A0A5R9G549</accession>
<evidence type="ECO:0000256" key="1">
    <source>
        <dbReference type="ARBA" id="ARBA00007362"/>
    </source>
</evidence>
<feature type="transmembrane region" description="Helical" evidence="3">
    <location>
        <begin position="116"/>
        <end position="134"/>
    </location>
</feature>
<dbReference type="Gene3D" id="3.40.50.720">
    <property type="entry name" value="NAD(P)-binding Rossmann-like Domain"/>
    <property type="match status" value="1"/>
</dbReference>
<evidence type="ECO:0000256" key="2">
    <source>
        <dbReference type="SAM" id="MobiDB-lite"/>
    </source>
</evidence>
<dbReference type="SUPFAM" id="SSF51735">
    <property type="entry name" value="NAD(P)-binding Rossmann-fold domains"/>
    <property type="match status" value="1"/>
</dbReference>
<dbReference type="Gene3D" id="3.30.1780.10">
    <property type="entry name" value="ornithine cyclodeaminase, domain 1"/>
    <property type="match status" value="1"/>
</dbReference>
<dbReference type="InterPro" id="IPR037185">
    <property type="entry name" value="EmrE-like"/>
</dbReference>
<evidence type="ECO:0000313" key="6">
    <source>
        <dbReference type="Proteomes" id="UP000305906"/>
    </source>
</evidence>
<evidence type="ECO:0000259" key="4">
    <source>
        <dbReference type="Pfam" id="PF00892"/>
    </source>
</evidence>
<dbReference type="GO" id="GO:0005737">
    <property type="term" value="C:cytoplasm"/>
    <property type="evidence" value="ECO:0007669"/>
    <property type="project" value="TreeGrafter"/>
</dbReference>
<feature type="region of interest" description="Disordered" evidence="2">
    <location>
        <begin position="651"/>
        <end position="672"/>
    </location>
</feature>
<dbReference type="InterPro" id="IPR000620">
    <property type="entry name" value="EamA_dom"/>
</dbReference>
<feature type="transmembrane region" description="Helical" evidence="3">
    <location>
        <begin position="234"/>
        <end position="256"/>
    </location>
</feature>
<dbReference type="PANTHER" id="PTHR13812:SF19">
    <property type="entry name" value="KETIMINE REDUCTASE MU-CRYSTALLIN"/>
    <property type="match status" value="1"/>
</dbReference>